<feature type="region of interest" description="Disordered" evidence="1">
    <location>
        <begin position="103"/>
        <end position="130"/>
    </location>
</feature>
<accession>A0A7S3BVA8</accession>
<dbReference type="EMBL" id="HBHY01016776">
    <property type="protein sequence ID" value="CAE0146460.1"/>
    <property type="molecule type" value="Transcribed_RNA"/>
</dbReference>
<evidence type="ECO:0000256" key="1">
    <source>
        <dbReference type="SAM" id="MobiDB-lite"/>
    </source>
</evidence>
<proteinExistence type="predicted"/>
<feature type="compositionally biased region" description="Low complexity" evidence="1">
    <location>
        <begin position="108"/>
        <end position="122"/>
    </location>
</feature>
<name>A0A7S3BVA8_9VIRI</name>
<sequence>MLKQRGVFGKVKSEELRTMKSGGTRQRLGSQFSVSMAMLAKLGIFDAPSDTPTPGGSGRKIQPISEDAEEEYADDGQAVAQTEFAEGADALGQEFFVMPEGEAGLDEPTQAPAHASAPAAVSTPPPQSNVSKWEPIGVEAVSFICFENDSQTVTMPMWAPGASGNLQVGMVVLAWEGLVTWGPTSTDPFLIPYENMVMWTLELEDAALDITMEGTFDPNQRKLQLLTGQVIDLRVCLPTPTASFELYKSLQEVCTRVGKEKRAQLDKQALERTKQMADRVKQLALGGMSSRQRRQSLGSGADCPIDSMPDMGDAVSQAMLLKQAKTQLTRGVQ</sequence>
<gene>
    <name evidence="2" type="ORF">PSIN1315_LOCUS10870</name>
</gene>
<organism evidence="2">
    <name type="scientific">Prasinoderma singulare</name>
    <dbReference type="NCBI Taxonomy" id="676789"/>
    <lineage>
        <taxon>Eukaryota</taxon>
        <taxon>Viridiplantae</taxon>
        <taxon>Prasinodermophyta</taxon>
        <taxon>Prasinodermophyceae</taxon>
        <taxon>Prasinodermales</taxon>
        <taxon>Prasinodermaceae</taxon>
        <taxon>Prasinoderma</taxon>
    </lineage>
</organism>
<protein>
    <submittedName>
        <fullName evidence="2">Uncharacterized protein</fullName>
    </submittedName>
</protein>
<dbReference type="AlphaFoldDB" id="A0A7S3BVA8"/>
<evidence type="ECO:0000313" key="2">
    <source>
        <dbReference type="EMBL" id="CAE0146460.1"/>
    </source>
</evidence>
<reference evidence="2" key="1">
    <citation type="submission" date="2021-01" db="EMBL/GenBank/DDBJ databases">
        <authorList>
            <person name="Corre E."/>
            <person name="Pelletier E."/>
            <person name="Niang G."/>
            <person name="Scheremetjew M."/>
            <person name="Finn R."/>
            <person name="Kale V."/>
            <person name="Holt S."/>
            <person name="Cochrane G."/>
            <person name="Meng A."/>
            <person name="Brown T."/>
            <person name="Cohen L."/>
        </authorList>
    </citation>
    <scope>NUCLEOTIDE SEQUENCE</scope>
    <source>
        <strain evidence="2">RCC927</strain>
    </source>
</reference>